<protein>
    <recommendedName>
        <fullName evidence="1">STAS domain-containing protein</fullName>
    </recommendedName>
</protein>
<name>A0A919BAD2_9GAMM</name>
<dbReference type="AlphaFoldDB" id="A0A919BAD2"/>
<dbReference type="PANTHER" id="PTHR35849:SF1">
    <property type="entry name" value="INTERMEMBRANE PHOSPHOLIPID TRANSPORT SYSTEM BINDING PROTEIN MLAB"/>
    <property type="match status" value="1"/>
</dbReference>
<dbReference type="EMBL" id="BNCK01000001">
    <property type="protein sequence ID" value="GHF78726.1"/>
    <property type="molecule type" value="Genomic_DNA"/>
</dbReference>
<dbReference type="PANTHER" id="PTHR35849">
    <property type="entry name" value="BLR2341 PROTEIN"/>
    <property type="match status" value="1"/>
</dbReference>
<dbReference type="Proteomes" id="UP000623842">
    <property type="component" value="Unassembled WGS sequence"/>
</dbReference>
<evidence type="ECO:0000259" key="1">
    <source>
        <dbReference type="PROSITE" id="PS50801"/>
    </source>
</evidence>
<organism evidence="2 3">
    <name type="scientific">Thalassotalea marina</name>
    <dbReference type="NCBI Taxonomy" id="1673741"/>
    <lineage>
        <taxon>Bacteria</taxon>
        <taxon>Pseudomonadati</taxon>
        <taxon>Pseudomonadota</taxon>
        <taxon>Gammaproteobacteria</taxon>
        <taxon>Alteromonadales</taxon>
        <taxon>Colwelliaceae</taxon>
        <taxon>Thalassotalea</taxon>
    </lineage>
</organism>
<dbReference type="InterPro" id="IPR002645">
    <property type="entry name" value="STAS_dom"/>
</dbReference>
<dbReference type="CDD" id="cd07043">
    <property type="entry name" value="STAS_anti-anti-sigma_factors"/>
    <property type="match status" value="1"/>
</dbReference>
<comment type="caution">
    <text evidence="2">The sequence shown here is derived from an EMBL/GenBank/DDBJ whole genome shotgun (WGS) entry which is preliminary data.</text>
</comment>
<keyword evidence="3" id="KW-1185">Reference proteome</keyword>
<reference evidence="2" key="1">
    <citation type="journal article" date="2014" name="Int. J. Syst. Evol. Microbiol.">
        <title>Complete genome sequence of Corynebacterium casei LMG S-19264T (=DSM 44701T), isolated from a smear-ripened cheese.</title>
        <authorList>
            <consortium name="US DOE Joint Genome Institute (JGI-PGF)"/>
            <person name="Walter F."/>
            <person name="Albersmeier A."/>
            <person name="Kalinowski J."/>
            <person name="Ruckert C."/>
        </authorList>
    </citation>
    <scope>NUCLEOTIDE SEQUENCE</scope>
    <source>
        <strain evidence="2">KCTC 42731</strain>
    </source>
</reference>
<reference evidence="2" key="2">
    <citation type="submission" date="2020-09" db="EMBL/GenBank/DDBJ databases">
        <authorList>
            <person name="Sun Q."/>
            <person name="Kim S."/>
        </authorList>
    </citation>
    <scope>NUCLEOTIDE SEQUENCE</scope>
    <source>
        <strain evidence="2">KCTC 42731</strain>
    </source>
</reference>
<dbReference type="RefSeq" id="WP_189766883.1">
    <property type="nucleotide sequence ID" value="NZ_BNCK01000001.1"/>
</dbReference>
<accession>A0A919BAD2</accession>
<sequence length="98" mass="10582">MTQLSIKASDSQLLVSGELTRDQVSRDFEKSSYQLINAKNPVINLAGVSLVDTAGLAWLLAMLEHASKQNINLQFTEIPAKLENLAKLSGVAGFLPAK</sequence>
<dbReference type="InterPro" id="IPR058548">
    <property type="entry name" value="MlaB-like_STAS"/>
</dbReference>
<dbReference type="PROSITE" id="PS50801">
    <property type="entry name" value="STAS"/>
    <property type="match status" value="1"/>
</dbReference>
<gene>
    <name evidence="2" type="ORF">GCM10017161_02260</name>
</gene>
<proteinExistence type="predicted"/>
<evidence type="ECO:0000313" key="3">
    <source>
        <dbReference type="Proteomes" id="UP000623842"/>
    </source>
</evidence>
<dbReference type="Pfam" id="PF13466">
    <property type="entry name" value="STAS_2"/>
    <property type="match status" value="1"/>
</dbReference>
<dbReference type="InterPro" id="IPR036513">
    <property type="entry name" value="STAS_dom_sf"/>
</dbReference>
<dbReference type="InterPro" id="IPR052746">
    <property type="entry name" value="MlaB_ABC_Transporter"/>
</dbReference>
<evidence type="ECO:0000313" key="2">
    <source>
        <dbReference type="EMBL" id="GHF78726.1"/>
    </source>
</evidence>
<feature type="domain" description="STAS" evidence="1">
    <location>
        <begin position="42"/>
        <end position="98"/>
    </location>
</feature>
<dbReference type="SUPFAM" id="SSF52091">
    <property type="entry name" value="SpoIIaa-like"/>
    <property type="match status" value="1"/>
</dbReference>
<dbReference type="Gene3D" id="3.30.750.24">
    <property type="entry name" value="STAS domain"/>
    <property type="match status" value="1"/>
</dbReference>